<feature type="transmembrane region" description="Helical" evidence="6">
    <location>
        <begin position="305"/>
        <end position="325"/>
    </location>
</feature>
<feature type="transmembrane region" description="Helical" evidence="6">
    <location>
        <begin position="265"/>
        <end position="285"/>
    </location>
</feature>
<keyword evidence="4 6" id="KW-0472">Membrane</keyword>
<evidence type="ECO:0000313" key="8">
    <source>
        <dbReference type="EMBL" id="RUS82995.1"/>
    </source>
</evidence>
<evidence type="ECO:0000256" key="1">
    <source>
        <dbReference type="ARBA" id="ARBA00004370"/>
    </source>
</evidence>
<accession>A0A3S1B9J6</accession>
<dbReference type="OrthoDB" id="10011262at2759"/>
<evidence type="ECO:0000313" key="9">
    <source>
        <dbReference type="Proteomes" id="UP000271974"/>
    </source>
</evidence>
<evidence type="ECO:0000259" key="7">
    <source>
        <dbReference type="PROSITE" id="PS50262"/>
    </source>
</evidence>
<protein>
    <recommendedName>
        <fullName evidence="7">G-protein coupled receptors family 1 profile domain-containing protein</fullName>
    </recommendedName>
</protein>
<feature type="transmembrane region" description="Helical" evidence="6">
    <location>
        <begin position="186"/>
        <end position="210"/>
    </location>
</feature>
<comment type="caution">
    <text evidence="8">The sequence shown here is derived from an EMBL/GenBank/DDBJ whole genome shotgun (WGS) entry which is preliminary data.</text>
</comment>
<dbReference type="SUPFAM" id="SSF81321">
    <property type="entry name" value="Family A G protein-coupled receptor-like"/>
    <property type="match status" value="1"/>
</dbReference>
<dbReference type="EMBL" id="RQTK01000262">
    <property type="protein sequence ID" value="RUS82995.1"/>
    <property type="molecule type" value="Genomic_DNA"/>
</dbReference>
<evidence type="ECO:0000256" key="5">
    <source>
        <dbReference type="SAM" id="MobiDB-lite"/>
    </source>
</evidence>
<name>A0A3S1B9J6_ELYCH</name>
<reference evidence="8 9" key="1">
    <citation type="submission" date="2019-01" db="EMBL/GenBank/DDBJ databases">
        <title>A draft genome assembly of the solar-powered sea slug Elysia chlorotica.</title>
        <authorList>
            <person name="Cai H."/>
            <person name="Li Q."/>
            <person name="Fang X."/>
            <person name="Li J."/>
            <person name="Curtis N.E."/>
            <person name="Altenburger A."/>
            <person name="Shibata T."/>
            <person name="Feng M."/>
            <person name="Maeda T."/>
            <person name="Schwartz J.A."/>
            <person name="Shigenobu S."/>
            <person name="Lundholm N."/>
            <person name="Nishiyama T."/>
            <person name="Yang H."/>
            <person name="Hasebe M."/>
            <person name="Li S."/>
            <person name="Pierce S.K."/>
            <person name="Wang J."/>
        </authorList>
    </citation>
    <scope>NUCLEOTIDE SEQUENCE [LARGE SCALE GENOMIC DNA]</scope>
    <source>
        <strain evidence="8">EC2010</strain>
        <tissue evidence="8">Whole organism of an adult</tissue>
    </source>
</reference>
<feature type="compositionally biased region" description="Basic and acidic residues" evidence="5">
    <location>
        <begin position="456"/>
        <end position="468"/>
    </location>
</feature>
<feature type="domain" description="G-protein coupled receptors family 1 profile" evidence="7">
    <location>
        <begin position="22"/>
        <end position="322"/>
    </location>
</feature>
<dbReference type="Proteomes" id="UP000271974">
    <property type="component" value="Unassembled WGS sequence"/>
</dbReference>
<dbReference type="PANTHER" id="PTHR46641">
    <property type="entry name" value="FMRFAMIDE RECEPTOR-RELATED"/>
    <property type="match status" value="1"/>
</dbReference>
<proteinExistence type="predicted"/>
<dbReference type="InterPro" id="IPR017452">
    <property type="entry name" value="GPCR_Rhodpsn_7TM"/>
</dbReference>
<dbReference type="PROSITE" id="PS50262">
    <property type="entry name" value="G_PROTEIN_RECEP_F1_2"/>
    <property type="match status" value="1"/>
</dbReference>
<dbReference type="GO" id="GO:0016020">
    <property type="term" value="C:membrane"/>
    <property type="evidence" value="ECO:0007669"/>
    <property type="project" value="UniProtKB-SubCell"/>
</dbReference>
<evidence type="ECO:0000256" key="4">
    <source>
        <dbReference type="ARBA" id="ARBA00023136"/>
    </source>
</evidence>
<dbReference type="InterPro" id="IPR052954">
    <property type="entry name" value="GPCR-Ligand_Int"/>
</dbReference>
<evidence type="ECO:0000256" key="3">
    <source>
        <dbReference type="ARBA" id="ARBA00022989"/>
    </source>
</evidence>
<dbReference type="STRING" id="188477.A0A3S1B9J6"/>
<keyword evidence="2 6" id="KW-0812">Transmembrane</keyword>
<dbReference type="Gene3D" id="1.20.1070.10">
    <property type="entry name" value="Rhodopsin 7-helix transmembrane proteins"/>
    <property type="match status" value="1"/>
</dbReference>
<feature type="region of interest" description="Disordered" evidence="5">
    <location>
        <begin position="456"/>
        <end position="509"/>
    </location>
</feature>
<dbReference type="CDD" id="cd14978">
    <property type="entry name" value="7tmA_FMRFamide_R-like"/>
    <property type="match status" value="1"/>
</dbReference>
<keyword evidence="9" id="KW-1185">Reference proteome</keyword>
<gene>
    <name evidence="8" type="ORF">EGW08_009232</name>
</gene>
<evidence type="ECO:0000256" key="6">
    <source>
        <dbReference type="SAM" id="Phobius"/>
    </source>
</evidence>
<dbReference type="PANTHER" id="PTHR46641:SF2">
    <property type="entry name" value="FMRFAMIDE RECEPTOR"/>
    <property type="match status" value="1"/>
</dbReference>
<organism evidence="8 9">
    <name type="scientific">Elysia chlorotica</name>
    <name type="common">Eastern emerald elysia</name>
    <name type="synonym">Sea slug</name>
    <dbReference type="NCBI Taxonomy" id="188477"/>
    <lineage>
        <taxon>Eukaryota</taxon>
        <taxon>Metazoa</taxon>
        <taxon>Spiralia</taxon>
        <taxon>Lophotrochozoa</taxon>
        <taxon>Mollusca</taxon>
        <taxon>Gastropoda</taxon>
        <taxon>Heterobranchia</taxon>
        <taxon>Euthyneura</taxon>
        <taxon>Panpulmonata</taxon>
        <taxon>Sacoglossa</taxon>
        <taxon>Placobranchoidea</taxon>
        <taxon>Plakobranchidae</taxon>
        <taxon>Elysia</taxon>
    </lineage>
</organism>
<feature type="transmembrane region" description="Helical" evidence="6">
    <location>
        <begin position="6"/>
        <end position="30"/>
    </location>
</feature>
<sequence>MEYETICYMFVLPILCTFGIAGNIVTLVVLFKERFQGVAYSYLKAIAALDLLSLVFVLPTVTRCSECALRDSNFGPIFEAYLHVFIGDVFVKSSFWTVLIFTTERCVTSCFPTSFLSLLLHRQVWRGREGGVQRNLVNQGHSVTASVTIVLAVAAVENLPTFWNYRIENHNVVRRDILEQHAFFRFYIWFDAIFSCLIPSVALIFLNATLIRFLRRRGRRPAAPSTFIVNGPGTSVELNPQDPSAGAQSSLTPLARRSGREQTRILVTLICIIILMLATILPIFVLNLIGQYAPFTSRQFLNSRVTISILLAVNCSGNFVLYCMLNPRFWALFKTMFRLDRCTFSCNSCRCSCSCCCCAVHPPTARIIVTRVAPAHFHHHQQQQQQQRQGLGHMTAAHDVLELEDSRHIDDGQTNAGSTILTCSTSRPTPTSTTIVMSVNDSIKLKPVAPVAKNAKAETSKVNADKQSVEVQTVSGDPRDSLTLDKPSISQNNLPEGAGNSEIIEQIGA</sequence>
<keyword evidence="3 6" id="KW-1133">Transmembrane helix</keyword>
<feature type="transmembrane region" description="Helical" evidence="6">
    <location>
        <begin position="42"/>
        <end position="61"/>
    </location>
</feature>
<evidence type="ECO:0000256" key="2">
    <source>
        <dbReference type="ARBA" id="ARBA00022692"/>
    </source>
</evidence>
<dbReference type="AlphaFoldDB" id="A0A3S1B9J6"/>
<comment type="subcellular location">
    <subcellularLocation>
        <location evidence="1">Membrane</location>
    </subcellularLocation>
</comment>